<dbReference type="KEGG" id="rdi:CMV14_07010"/>
<gene>
    <name evidence="6" type="ORF">COO09_09070</name>
</gene>
<name>A0A2A4FVT5_9SPHN</name>
<proteinExistence type="predicted"/>
<dbReference type="AlphaFoldDB" id="A0A2A4FVT5"/>
<dbReference type="InterPro" id="IPR036390">
    <property type="entry name" value="WH_DNA-bd_sf"/>
</dbReference>
<dbReference type="GO" id="GO:0045892">
    <property type="term" value="P:negative regulation of DNA-templated transcription"/>
    <property type="evidence" value="ECO:0007669"/>
    <property type="project" value="TreeGrafter"/>
</dbReference>
<keyword evidence="2" id="KW-0238">DNA-binding</keyword>
<dbReference type="Gene3D" id="3.30.450.40">
    <property type="match status" value="1"/>
</dbReference>
<organism evidence="6 7">
    <name type="scientific">Rhizorhabdus dicambivorans</name>
    <dbReference type="NCBI Taxonomy" id="1850238"/>
    <lineage>
        <taxon>Bacteria</taxon>
        <taxon>Pseudomonadati</taxon>
        <taxon>Pseudomonadota</taxon>
        <taxon>Alphaproteobacteria</taxon>
        <taxon>Sphingomonadales</taxon>
        <taxon>Sphingomonadaceae</taxon>
        <taxon>Rhizorhabdus</taxon>
    </lineage>
</organism>
<keyword evidence="3" id="KW-0804">Transcription</keyword>
<evidence type="ECO:0000256" key="3">
    <source>
        <dbReference type="ARBA" id="ARBA00023163"/>
    </source>
</evidence>
<feature type="domain" description="IclR-ED" evidence="5">
    <location>
        <begin position="189"/>
        <end position="377"/>
    </location>
</feature>
<evidence type="ECO:0008006" key="8">
    <source>
        <dbReference type="Google" id="ProtNLM"/>
    </source>
</evidence>
<evidence type="ECO:0000259" key="4">
    <source>
        <dbReference type="PROSITE" id="PS51077"/>
    </source>
</evidence>
<sequence length="377" mass="41063">MRSPATSACGITDCCSGSPWARSASERVSALSSPACCTTSIRPISSPSCHAFQPCSLELCSCCSCQQKHRSVPIAIESTGAASQHSAMRYNESMTETAIEDGDVPLSGSTELGQQLRPVNRVGAIIKSTQRTLEILELFDLVRGELTAIEVGRRLGYPQSSAAALLHSLERMGYLDYSRETHGYLPSFRVLLLGSWLEGTPIREGRLRRMLEETANETGCTVMLAARFSIYSQYLHVVLGGGELGYYLAVGSRRLLVQSATGFALLRDASDDEVRRLVRRAAAEAEDGRQHSERDALANIQLLRENGYLFVQGLVAPGYGAIAIRLPDNVDPRGRPLAVAVGGQSEDLVKRKEKIVETIHRLIQNHFPISAEDQSLA</sequence>
<dbReference type="InterPro" id="IPR029016">
    <property type="entry name" value="GAF-like_dom_sf"/>
</dbReference>
<evidence type="ECO:0000313" key="7">
    <source>
        <dbReference type="Proteomes" id="UP000218934"/>
    </source>
</evidence>
<dbReference type="PANTHER" id="PTHR30136:SF35">
    <property type="entry name" value="HTH-TYPE TRANSCRIPTIONAL REGULATOR RV1719"/>
    <property type="match status" value="1"/>
</dbReference>
<dbReference type="GO" id="GO:0003677">
    <property type="term" value="F:DNA binding"/>
    <property type="evidence" value="ECO:0007669"/>
    <property type="project" value="UniProtKB-KW"/>
</dbReference>
<keyword evidence="1" id="KW-0805">Transcription regulation</keyword>
<dbReference type="InterPro" id="IPR036388">
    <property type="entry name" value="WH-like_DNA-bd_sf"/>
</dbReference>
<dbReference type="PROSITE" id="PS51078">
    <property type="entry name" value="ICLR_ED"/>
    <property type="match status" value="1"/>
</dbReference>
<dbReference type="GO" id="GO:0003700">
    <property type="term" value="F:DNA-binding transcription factor activity"/>
    <property type="evidence" value="ECO:0007669"/>
    <property type="project" value="TreeGrafter"/>
</dbReference>
<dbReference type="SUPFAM" id="SSF46785">
    <property type="entry name" value="Winged helix' DNA-binding domain"/>
    <property type="match status" value="1"/>
</dbReference>
<accession>A0A2A4FVT5</accession>
<comment type="caution">
    <text evidence="6">The sequence shown here is derived from an EMBL/GenBank/DDBJ whole genome shotgun (WGS) entry which is preliminary data.</text>
</comment>
<dbReference type="PROSITE" id="PS51077">
    <property type="entry name" value="HTH_ICLR"/>
    <property type="match status" value="1"/>
</dbReference>
<dbReference type="Proteomes" id="UP000218934">
    <property type="component" value="Unassembled WGS sequence"/>
</dbReference>
<dbReference type="OrthoDB" id="1634354at2"/>
<dbReference type="Pfam" id="PF09339">
    <property type="entry name" value="HTH_IclR"/>
    <property type="match status" value="1"/>
</dbReference>
<dbReference type="PANTHER" id="PTHR30136">
    <property type="entry name" value="HELIX-TURN-HELIX TRANSCRIPTIONAL REGULATOR, ICLR FAMILY"/>
    <property type="match status" value="1"/>
</dbReference>
<evidence type="ECO:0000259" key="5">
    <source>
        <dbReference type="PROSITE" id="PS51078"/>
    </source>
</evidence>
<feature type="domain" description="HTH iclR-type" evidence="4">
    <location>
        <begin position="126"/>
        <end position="188"/>
    </location>
</feature>
<dbReference type="InterPro" id="IPR050707">
    <property type="entry name" value="HTH_MetabolicPath_Reg"/>
</dbReference>
<dbReference type="InterPro" id="IPR005471">
    <property type="entry name" value="Tscrpt_reg_IclR_N"/>
</dbReference>
<evidence type="ECO:0000313" key="6">
    <source>
        <dbReference type="EMBL" id="PCE42559.1"/>
    </source>
</evidence>
<dbReference type="Gene3D" id="1.10.10.10">
    <property type="entry name" value="Winged helix-like DNA-binding domain superfamily/Winged helix DNA-binding domain"/>
    <property type="match status" value="1"/>
</dbReference>
<dbReference type="SUPFAM" id="SSF55781">
    <property type="entry name" value="GAF domain-like"/>
    <property type="match status" value="1"/>
</dbReference>
<reference evidence="6 7" key="1">
    <citation type="submission" date="2017-09" db="EMBL/GenBank/DDBJ databases">
        <title>The Catabolism of 3,6-Dichlorosalicylic acid is Initiated by the Cytochrome P450 Monooxygenase DsmABC in Rhizorhabdus dicambivorans Ndbn-20.</title>
        <authorList>
            <person name="Na L."/>
        </authorList>
    </citation>
    <scope>NUCLEOTIDE SEQUENCE [LARGE SCALE GENOMIC DNA]</scope>
    <source>
        <strain evidence="6 7">Ndbn-20m</strain>
    </source>
</reference>
<keyword evidence="7" id="KW-1185">Reference proteome</keyword>
<dbReference type="InterPro" id="IPR014757">
    <property type="entry name" value="Tscrpt_reg_IclR_C"/>
</dbReference>
<dbReference type="EMBL" id="NWUF01000007">
    <property type="protein sequence ID" value="PCE42559.1"/>
    <property type="molecule type" value="Genomic_DNA"/>
</dbReference>
<protein>
    <recommendedName>
        <fullName evidence="8">IclR family transcriptional regulator</fullName>
    </recommendedName>
</protein>
<evidence type="ECO:0000256" key="1">
    <source>
        <dbReference type="ARBA" id="ARBA00023015"/>
    </source>
</evidence>
<evidence type="ECO:0000256" key="2">
    <source>
        <dbReference type="ARBA" id="ARBA00023125"/>
    </source>
</evidence>